<feature type="transmembrane region" description="Helical" evidence="1">
    <location>
        <begin position="188"/>
        <end position="210"/>
    </location>
</feature>
<evidence type="ECO:0000313" key="3">
    <source>
        <dbReference type="Proteomes" id="UP000603234"/>
    </source>
</evidence>
<dbReference type="EMBL" id="WJBC01000037">
    <property type="protein sequence ID" value="MBC3805597.1"/>
    <property type="molecule type" value="Genomic_DNA"/>
</dbReference>
<feature type="transmembrane region" description="Helical" evidence="1">
    <location>
        <begin position="69"/>
        <end position="91"/>
    </location>
</feature>
<feature type="transmembrane region" description="Helical" evidence="1">
    <location>
        <begin position="27"/>
        <end position="48"/>
    </location>
</feature>
<keyword evidence="1" id="KW-1133">Transmembrane helix</keyword>
<keyword evidence="3" id="KW-1185">Reference proteome</keyword>
<keyword evidence="1" id="KW-0472">Membrane</keyword>
<accession>A0ABR6WYC0</accession>
<reference evidence="2 3" key="1">
    <citation type="journal article" date="2020" name="mSystems">
        <title>Defining Genomic and Predicted Metabolic Features of the Acetobacterium Genus.</title>
        <authorList>
            <person name="Ross D.E."/>
            <person name="Marshall C.W."/>
            <person name="Gulliver D."/>
            <person name="May H.D."/>
            <person name="Norman R.S."/>
        </authorList>
    </citation>
    <scope>NUCLEOTIDE SEQUENCE [LARGE SCALE GENOMIC DNA]</scope>
    <source>
        <strain evidence="2 3">DSM 8238</strain>
    </source>
</reference>
<sequence length="215" mass="23958">MLPLMAMGINLSKPAVFTWIEYISQNLWPQIILLWPCIFGVFGSYIFTRERIENTYKNLLIIPVGRIRLALAKLIVMFVSIIAMCSLTYVLNLSGILVGVPVDLASFLKGLQIYILSGGLMFLSILPVMLIAVLARKSFLLSVCISIVYALVSFLASWVAPLAALLPIDVTWRILDLKQFEMSYSFPMSVSYLSLAIISIVSLIGIFWAAQKQDA</sequence>
<comment type="caution">
    <text evidence="2">The sequence shown here is derived from an EMBL/GenBank/DDBJ whole genome shotgun (WGS) entry which is preliminary data.</text>
</comment>
<dbReference type="Pfam" id="PF12730">
    <property type="entry name" value="ABC2_membrane_4"/>
    <property type="match status" value="1"/>
</dbReference>
<feature type="transmembrane region" description="Helical" evidence="1">
    <location>
        <begin position="111"/>
        <end position="135"/>
    </location>
</feature>
<name>A0ABR6WYC0_9FIRM</name>
<proteinExistence type="predicted"/>
<evidence type="ECO:0000256" key="1">
    <source>
        <dbReference type="SAM" id="Phobius"/>
    </source>
</evidence>
<organism evidence="2 3">
    <name type="scientific">Acetobacterium fimetarium</name>
    <dbReference type="NCBI Taxonomy" id="52691"/>
    <lineage>
        <taxon>Bacteria</taxon>
        <taxon>Bacillati</taxon>
        <taxon>Bacillota</taxon>
        <taxon>Clostridia</taxon>
        <taxon>Eubacteriales</taxon>
        <taxon>Eubacteriaceae</taxon>
        <taxon>Acetobacterium</taxon>
    </lineage>
</organism>
<keyword evidence="1" id="KW-0812">Transmembrane</keyword>
<dbReference type="Proteomes" id="UP000603234">
    <property type="component" value="Unassembled WGS sequence"/>
</dbReference>
<protein>
    <submittedName>
        <fullName evidence="2">ABC transporter permease</fullName>
    </submittedName>
</protein>
<dbReference type="RefSeq" id="WP_186843484.1">
    <property type="nucleotide sequence ID" value="NZ_WJBC01000037.1"/>
</dbReference>
<evidence type="ECO:0000313" key="2">
    <source>
        <dbReference type="EMBL" id="MBC3805597.1"/>
    </source>
</evidence>
<gene>
    <name evidence="2" type="ORF">GH808_14395</name>
</gene>
<feature type="transmembrane region" description="Helical" evidence="1">
    <location>
        <begin position="147"/>
        <end position="168"/>
    </location>
</feature>